<evidence type="ECO:0000256" key="2">
    <source>
        <dbReference type="ARBA" id="ARBA00006402"/>
    </source>
</evidence>
<dbReference type="InterPro" id="IPR010559">
    <property type="entry name" value="Sig_transdc_His_kin_internal"/>
</dbReference>
<reference evidence="11 12" key="1">
    <citation type="submission" date="2019-07" db="EMBL/GenBank/DDBJ databases">
        <authorList>
            <person name="Kim J."/>
        </authorList>
    </citation>
    <scope>NUCLEOTIDE SEQUENCE [LARGE SCALE GENOMIC DNA]</scope>
    <source>
        <strain evidence="11 12">JC52</strain>
    </source>
</reference>
<dbReference type="PANTHER" id="PTHR34220">
    <property type="entry name" value="SENSOR HISTIDINE KINASE YPDA"/>
    <property type="match status" value="1"/>
</dbReference>
<dbReference type="AlphaFoldDB" id="A0A559KAU3"/>
<evidence type="ECO:0000256" key="5">
    <source>
        <dbReference type="ARBA" id="ARBA00022679"/>
    </source>
</evidence>
<dbReference type="Gene3D" id="3.30.450.20">
    <property type="entry name" value="PAS domain"/>
    <property type="match status" value="1"/>
</dbReference>
<sequence>MNTNLFGFTQFVKNRLLLKLVLVYSTFMLVPLLLTIYIITGHVNAKMIELEIGKQDELTNKMSAYLEEEYAKIRSIVYWFYNSEAPTTVDMLINSAKNDSAFPPYIIKNRISSELDKVVLWDKEILDIILIDRNKQVFSTSRRSVSVGYDFTNKAPLSGLETSDKTMYKRPYTHPDYILAGNVPVISNSGNLYDLNHLPDDRSVGQFIINLSLDEIMKQYRQLAGTSRAAMYVFDDDGTVLFSSDTQALGLKYPFLNETADLSLASHELKLNGEPYIINKSELSEKGLHMIVQTPKTQITRETNRLIRQILFIFFCGVFIVLLLTLLFSTNIASRIKRLLTAMRSVEKGRFDTRVAFDSRDELGQLASAFNRMCLRLEEHVDMVYLAEIKTKSAELSALQSRINPHFLLNTMESIRMVAVRERKPEIADMLYTLGKLFRWKIRSTDLIVSVEEELEYISSYLYLMQFRYQDQLAVSIHMDETMYELGIPKLLLQPIIENASEHGLFQKAQQARLSIRGYRREQDVIFDIIDNGVGMDAVQLQELTANMEEAAKSLSQGDQIGLSNVQQRIRLLFGKPYGLTIASRKDHWTRVRVTIPAISWKEMDALVQDFYR</sequence>
<organism evidence="11 12">
    <name type="scientific">Paenibacillus cremeus</name>
    <dbReference type="NCBI Taxonomy" id="2163881"/>
    <lineage>
        <taxon>Bacteria</taxon>
        <taxon>Bacillati</taxon>
        <taxon>Bacillota</taxon>
        <taxon>Bacilli</taxon>
        <taxon>Bacillales</taxon>
        <taxon>Paenibacillaceae</taxon>
        <taxon>Paenibacillus</taxon>
    </lineage>
</organism>
<evidence type="ECO:0000256" key="3">
    <source>
        <dbReference type="ARBA" id="ARBA00022475"/>
    </source>
</evidence>
<dbReference type="GO" id="GO:0005886">
    <property type="term" value="C:plasma membrane"/>
    <property type="evidence" value="ECO:0007669"/>
    <property type="project" value="UniProtKB-SubCell"/>
</dbReference>
<feature type="domain" description="HAMP" evidence="10">
    <location>
        <begin position="330"/>
        <end position="382"/>
    </location>
</feature>
<evidence type="ECO:0000256" key="7">
    <source>
        <dbReference type="ARBA" id="ARBA00023136"/>
    </source>
</evidence>
<dbReference type="Gene3D" id="3.30.565.10">
    <property type="entry name" value="Histidine kinase-like ATPase, C-terminal domain"/>
    <property type="match status" value="1"/>
</dbReference>
<dbReference type="GO" id="GO:0000155">
    <property type="term" value="F:phosphorelay sensor kinase activity"/>
    <property type="evidence" value="ECO:0007669"/>
    <property type="project" value="InterPro"/>
</dbReference>
<feature type="transmembrane region" description="Helical" evidence="8">
    <location>
        <begin position="310"/>
        <end position="328"/>
    </location>
</feature>
<keyword evidence="5" id="KW-0808">Transferase</keyword>
<keyword evidence="12" id="KW-1185">Reference proteome</keyword>
<evidence type="ECO:0000259" key="10">
    <source>
        <dbReference type="PROSITE" id="PS50885"/>
    </source>
</evidence>
<dbReference type="Pfam" id="PF00672">
    <property type="entry name" value="HAMP"/>
    <property type="match status" value="1"/>
</dbReference>
<keyword evidence="6 11" id="KW-0418">Kinase</keyword>
<dbReference type="InterPro" id="IPR003594">
    <property type="entry name" value="HATPase_dom"/>
</dbReference>
<dbReference type="InterPro" id="IPR050640">
    <property type="entry name" value="Bact_2-comp_sensor_kinase"/>
</dbReference>
<comment type="similarity">
    <text evidence="2">In the N-terminal section; belongs to the phytochrome family.</text>
</comment>
<keyword evidence="8" id="KW-0812">Transmembrane</keyword>
<dbReference type="Proteomes" id="UP000317036">
    <property type="component" value="Unassembled WGS sequence"/>
</dbReference>
<dbReference type="SMART" id="SM00304">
    <property type="entry name" value="HAMP"/>
    <property type="match status" value="1"/>
</dbReference>
<gene>
    <name evidence="11" type="ORF">FPZ49_15010</name>
</gene>
<feature type="transmembrane region" description="Helical" evidence="8">
    <location>
        <begin position="20"/>
        <end position="39"/>
    </location>
</feature>
<comment type="subcellular location">
    <subcellularLocation>
        <location evidence="1">Cell membrane</location>
        <topology evidence="1">Multi-pass membrane protein</topology>
    </subcellularLocation>
</comment>
<dbReference type="InterPro" id="IPR036890">
    <property type="entry name" value="HATPase_C_sf"/>
</dbReference>
<dbReference type="InterPro" id="IPR003660">
    <property type="entry name" value="HAMP_dom"/>
</dbReference>
<evidence type="ECO:0000256" key="4">
    <source>
        <dbReference type="ARBA" id="ARBA00022553"/>
    </source>
</evidence>
<dbReference type="CDD" id="cd06225">
    <property type="entry name" value="HAMP"/>
    <property type="match status" value="1"/>
</dbReference>
<protein>
    <submittedName>
        <fullName evidence="11">Sensor histidine kinase</fullName>
    </submittedName>
</protein>
<proteinExistence type="inferred from homology"/>
<dbReference type="OrthoDB" id="9776552at2"/>
<evidence type="ECO:0000313" key="12">
    <source>
        <dbReference type="Proteomes" id="UP000317036"/>
    </source>
</evidence>
<keyword evidence="7 8" id="KW-0472">Membrane</keyword>
<feature type="domain" description="Phytochrome chromophore attachment site" evidence="9">
    <location>
        <begin position="208"/>
        <end position="254"/>
    </location>
</feature>
<dbReference type="InterPro" id="IPR016132">
    <property type="entry name" value="Phyto_chromo_attachment"/>
</dbReference>
<evidence type="ECO:0000313" key="11">
    <source>
        <dbReference type="EMBL" id="TVY09245.1"/>
    </source>
</evidence>
<evidence type="ECO:0000256" key="1">
    <source>
        <dbReference type="ARBA" id="ARBA00004651"/>
    </source>
</evidence>
<keyword evidence="3" id="KW-1003">Cell membrane</keyword>
<comment type="caution">
    <text evidence="11">The sequence shown here is derived from an EMBL/GenBank/DDBJ whole genome shotgun (WGS) entry which is preliminary data.</text>
</comment>
<evidence type="ECO:0000256" key="8">
    <source>
        <dbReference type="SAM" id="Phobius"/>
    </source>
</evidence>
<dbReference type="EMBL" id="VNJI01000016">
    <property type="protein sequence ID" value="TVY09245.1"/>
    <property type="molecule type" value="Genomic_DNA"/>
</dbReference>
<evidence type="ECO:0000259" key="9">
    <source>
        <dbReference type="PROSITE" id="PS50046"/>
    </source>
</evidence>
<dbReference type="Gene3D" id="1.10.8.500">
    <property type="entry name" value="HAMP domain in histidine kinase"/>
    <property type="match status" value="1"/>
</dbReference>
<dbReference type="Pfam" id="PF02518">
    <property type="entry name" value="HATPase_c"/>
    <property type="match status" value="1"/>
</dbReference>
<dbReference type="PROSITE" id="PS50046">
    <property type="entry name" value="PHYTOCHROME_2"/>
    <property type="match status" value="1"/>
</dbReference>
<keyword evidence="8" id="KW-1133">Transmembrane helix</keyword>
<dbReference type="SMART" id="SM00387">
    <property type="entry name" value="HATPase_c"/>
    <property type="match status" value="1"/>
</dbReference>
<dbReference type="SUPFAM" id="SSF55874">
    <property type="entry name" value="ATPase domain of HSP90 chaperone/DNA topoisomerase II/histidine kinase"/>
    <property type="match status" value="1"/>
</dbReference>
<dbReference type="PROSITE" id="PS50885">
    <property type="entry name" value="HAMP"/>
    <property type="match status" value="1"/>
</dbReference>
<keyword evidence="4" id="KW-0597">Phosphoprotein</keyword>
<evidence type="ECO:0000256" key="6">
    <source>
        <dbReference type="ARBA" id="ARBA00022777"/>
    </source>
</evidence>
<dbReference type="PANTHER" id="PTHR34220:SF7">
    <property type="entry name" value="SENSOR HISTIDINE KINASE YPDA"/>
    <property type="match status" value="1"/>
</dbReference>
<dbReference type="Pfam" id="PF06580">
    <property type="entry name" value="His_kinase"/>
    <property type="match status" value="1"/>
</dbReference>
<accession>A0A559KAU3</accession>
<dbReference type="RefSeq" id="WP_144848016.1">
    <property type="nucleotide sequence ID" value="NZ_VNJI01000016.1"/>
</dbReference>
<name>A0A559KAU3_9BACL</name>
<dbReference type="SUPFAM" id="SSF158472">
    <property type="entry name" value="HAMP domain-like"/>
    <property type="match status" value="1"/>
</dbReference>